<proteinExistence type="predicted"/>
<dbReference type="AlphaFoldDB" id="A0A402DM55"/>
<organism evidence="1 2">
    <name type="scientific">Cellulomonas biazotea</name>
    <dbReference type="NCBI Taxonomy" id="1709"/>
    <lineage>
        <taxon>Bacteria</taxon>
        <taxon>Bacillati</taxon>
        <taxon>Actinomycetota</taxon>
        <taxon>Actinomycetes</taxon>
        <taxon>Micrococcales</taxon>
        <taxon>Cellulomonadaceae</taxon>
        <taxon>Cellulomonas</taxon>
    </lineage>
</organism>
<reference evidence="1 2" key="1">
    <citation type="submission" date="2019-01" db="EMBL/GenBank/DDBJ databases">
        <title>Draft genome sequence of Cellulomonas takizawaensis strain TKZ-21.</title>
        <authorList>
            <person name="Yamamura H."/>
            <person name="Hayashi T."/>
            <person name="Hamada M."/>
            <person name="Serisawa Y."/>
            <person name="Matsuyama K."/>
            <person name="Nakagawa Y."/>
            <person name="Otoguro M."/>
            <person name="Yanagida F."/>
            <person name="Hayakawa M."/>
        </authorList>
    </citation>
    <scope>NUCLEOTIDE SEQUENCE [LARGE SCALE GENOMIC DNA]</scope>
    <source>
        <strain evidence="1 2">NBRC12680</strain>
    </source>
</reference>
<accession>A0A402DM55</accession>
<gene>
    <name evidence="1" type="ORF">CBZ_02630</name>
</gene>
<protein>
    <submittedName>
        <fullName evidence="1">Uncharacterized protein</fullName>
    </submittedName>
</protein>
<name>A0A402DM55_9CELL</name>
<evidence type="ECO:0000313" key="1">
    <source>
        <dbReference type="EMBL" id="GCE75207.1"/>
    </source>
</evidence>
<sequence>MRLVVGLHGARERRPVHAVLGEPQGEQDGAGQVERRHGSTVGLVRHVTEATPGDPPECDEDLRPDG</sequence>
<dbReference type="EMBL" id="BIMR01000016">
    <property type="protein sequence ID" value="GCE75207.1"/>
    <property type="molecule type" value="Genomic_DNA"/>
</dbReference>
<comment type="caution">
    <text evidence="1">The sequence shown here is derived from an EMBL/GenBank/DDBJ whole genome shotgun (WGS) entry which is preliminary data.</text>
</comment>
<keyword evidence="2" id="KW-1185">Reference proteome</keyword>
<dbReference type="Proteomes" id="UP000289954">
    <property type="component" value="Unassembled WGS sequence"/>
</dbReference>
<evidence type="ECO:0000313" key="2">
    <source>
        <dbReference type="Proteomes" id="UP000289954"/>
    </source>
</evidence>